<dbReference type="InterPro" id="IPR051815">
    <property type="entry name" value="Molybdate_resp_trans_reg"/>
</dbReference>
<evidence type="ECO:0000313" key="7">
    <source>
        <dbReference type="EMBL" id="MEC5384242.1"/>
    </source>
</evidence>
<evidence type="ECO:0000313" key="8">
    <source>
        <dbReference type="Proteomes" id="UP001331561"/>
    </source>
</evidence>
<dbReference type="PIRSF" id="PIRSF005763">
    <property type="entry name" value="Txn_reg_ModE"/>
    <property type="match status" value="1"/>
</dbReference>
<dbReference type="PROSITE" id="PS51866">
    <property type="entry name" value="MOP"/>
    <property type="match status" value="2"/>
</dbReference>
<dbReference type="InterPro" id="IPR004606">
    <property type="entry name" value="Mop_domain"/>
</dbReference>
<dbReference type="InterPro" id="IPR005116">
    <property type="entry name" value="Transp-assoc_OB_typ1"/>
</dbReference>
<evidence type="ECO:0000256" key="5">
    <source>
        <dbReference type="PIRNR" id="PIRNR005763"/>
    </source>
</evidence>
<feature type="domain" description="Mop" evidence="6">
    <location>
        <begin position="204"/>
        <end position="270"/>
    </location>
</feature>
<dbReference type="InterPro" id="IPR000847">
    <property type="entry name" value="LysR_HTH_N"/>
</dbReference>
<dbReference type="Gene3D" id="2.40.50.100">
    <property type="match status" value="2"/>
</dbReference>
<comment type="similarity">
    <text evidence="1 5">Belongs to the ModE family.</text>
</comment>
<evidence type="ECO:0000256" key="1">
    <source>
        <dbReference type="ARBA" id="ARBA00008110"/>
    </source>
</evidence>
<protein>
    <submittedName>
        <fullName evidence="7">TOBE domain-containing protein</fullName>
    </submittedName>
</protein>
<keyword evidence="4" id="KW-0677">Repeat</keyword>
<dbReference type="Gene3D" id="1.10.10.10">
    <property type="entry name" value="Winged helix-like DNA-binding domain superfamily/Winged helix DNA-binding domain"/>
    <property type="match status" value="1"/>
</dbReference>
<evidence type="ECO:0000256" key="3">
    <source>
        <dbReference type="ARBA" id="ARBA00022505"/>
    </source>
</evidence>
<feature type="domain" description="Mop" evidence="6">
    <location>
        <begin position="133"/>
        <end position="199"/>
    </location>
</feature>
<dbReference type="InterPro" id="IPR003725">
    <property type="entry name" value="ModE-bd_N"/>
</dbReference>
<keyword evidence="3 5" id="KW-0500">Molybdenum</keyword>
<organism evidence="7 8">
    <name type="scientific">Uliginosibacterium silvisoli</name>
    <dbReference type="NCBI Taxonomy" id="3114758"/>
    <lineage>
        <taxon>Bacteria</taxon>
        <taxon>Pseudomonadati</taxon>
        <taxon>Pseudomonadota</taxon>
        <taxon>Betaproteobacteria</taxon>
        <taxon>Rhodocyclales</taxon>
        <taxon>Zoogloeaceae</taxon>
        <taxon>Uliginosibacterium</taxon>
    </lineage>
</organism>
<dbReference type="Proteomes" id="UP001331561">
    <property type="component" value="Unassembled WGS sequence"/>
</dbReference>
<dbReference type="PANTHER" id="PTHR30432:SF1">
    <property type="entry name" value="DNA-BINDING TRANSCRIPTIONAL DUAL REGULATOR MODE"/>
    <property type="match status" value="1"/>
</dbReference>
<proteinExistence type="inferred from homology"/>
<dbReference type="PANTHER" id="PTHR30432">
    <property type="entry name" value="TRANSCRIPTIONAL REGULATOR MODE"/>
    <property type="match status" value="1"/>
</dbReference>
<dbReference type="NCBIfam" id="TIGR00637">
    <property type="entry name" value="ModE_repress"/>
    <property type="match status" value="1"/>
</dbReference>
<comment type="caution">
    <text evidence="7">The sequence shown here is derived from an EMBL/GenBank/DDBJ whole genome shotgun (WGS) entry which is preliminary data.</text>
</comment>
<dbReference type="RefSeq" id="WP_327597223.1">
    <property type="nucleotide sequence ID" value="NZ_JAYXHS010000001.1"/>
</dbReference>
<dbReference type="SUPFAM" id="SSF50331">
    <property type="entry name" value="MOP-like"/>
    <property type="match status" value="2"/>
</dbReference>
<gene>
    <name evidence="7" type="ORF">VVD49_00835</name>
</gene>
<dbReference type="Pfam" id="PF00126">
    <property type="entry name" value="HTH_1"/>
    <property type="match status" value="1"/>
</dbReference>
<sequence>MVDKSTGRLIGKLEVTTESGSFLGGTRIRLLEAIAEHGSISQAARHVPMSYKAAWDAVDAMNNMAQQALVARTTGGRQGGGTQLTEYGKSVIAMYHAVEREYQQALDRLSQQAGGEAGSVAGFQQLLRRMSLRTSARNQFVCTVCGLREGDVEYEVLLRLNAESTLVAVVTRESVETLGLAIGTEVFALTKASAVALVPRETPPSEQTNLLSGVVTRVHEGEVNSEVVIDLGDGKSLVAVTTRALVSALDVRVGEPAWATFKASNIILSVIG</sequence>
<dbReference type="InterPro" id="IPR036390">
    <property type="entry name" value="WH_DNA-bd_sf"/>
</dbReference>
<accession>A0ABU6JXD1</accession>
<dbReference type="InterPro" id="IPR036388">
    <property type="entry name" value="WH-like_DNA-bd_sf"/>
</dbReference>
<dbReference type="InterPro" id="IPR016462">
    <property type="entry name" value="ModE"/>
</dbReference>
<evidence type="ECO:0000256" key="2">
    <source>
        <dbReference type="ARBA" id="ARBA00022448"/>
    </source>
</evidence>
<keyword evidence="2 5" id="KW-0813">Transport</keyword>
<dbReference type="NCBIfam" id="TIGR00638">
    <property type="entry name" value="Mop"/>
    <property type="match status" value="1"/>
</dbReference>
<reference evidence="7 8" key="1">
    <citation type="submission" date="2024-01" db="EMBL/GenBank/DDBJ databases">
        <title>Uliginosibacterium soil sp. nov.</title>
        <authorList>
            <person name="Lv Y."/>
        </authorList>
    </citation>
    <scope>NUCLEOTIDE SEQUENCE [LARGE SCALE GENOMIC DNA]</scope>
    <source>
        <strain evidence="7 8">H3</strain>
    </source>
</reference>
<name>A0ABU6JXD1_9RHOO</name>
<evidence type="ECO:0000256" key="4">
    <source>
        <dbReference type="ARBA" id="ARBA00022737"/>
    </source>
</evidence>
<dbReference type="Pfam" id="PF03459">
    <property type="entry name" value="TOBE"/>
    <property type="match status" value="2"/>
</dbReference>
<dbReference type="SUPFAM" id="SSF46785">
    <property type="entry name" value="Winged helix' DNA-binding domain"/>
    <property type="match status" value="1"/>
</dbReference>
<keyword evidence="8" id="KW-1185">Reference proteome</keyword>
<evidence type="ECO:0000259" key="6">
    <source>
        <dbReference type="PROSITE" id="PS51866"/>
    </source>
</evidence>
<dbReference type="EMBL" id="JAYXHS010000001">
    <property type="protein sequence ID" value="MEC5384242.1"/>
    <property type="molecule type" value="Genomic_DNA"/>
</dbReference>
<dbReference type="InterPro" id="IPR008995">
    <property type="entry name" value="Mo/tungstate-bd_C_term_dom"/>
</dbReference>